<name>A0ABW5X385_9FLAO</name>
<keyword evidence="1" id="KW-0732">Signal</keyword>
<evidence type="ECO:0000313" key="2">
    <source>
        <dbReference type="EMBL" id="MFD2831986.1"/>
    </source>
</evidence>
<feature type="chain" id="PRO_5046205099" evidence="1">
    <location>
        <begin position="22"/>
        <end position="115"/>
    </location>
</feature>
<keyword evidence="3" id="KW-1185">Reference proteome</keyword>
<dbReference type="EMBL" id="JBHUOJ010000004">
    <property type="protein sequence ID" value="MFD2831986.1"/>
    <property type="molecule type" value="Genomic_DNA"/>
</dbReference>
<feature type="signal peptide" evidence="1">
    <location>
        <begin position="1"/>
        <end position="21"/>
    </location>
</feature>
<accession>A0ABW5X385</accession>
<evidence type="ECO:0000313" key="3">
    <source>
        <dbReference type="Proteomes" id="UP001597438"/>
    </source>
</evidence>
<protein>
    <submittedName>
        <fullName evidence="2">Uncharacterized protein</fullName>
    </submittedName>
</protein>
<reference evidence="3" key="1">
    <citation type="journal article" date="2019" name="Int. J. Syst. Evol. Microbiol.">
        <title>The Global Catalogue of Microorganisms (GCM) 10K type strain sequencing project: providing services to taxonomists for standard genome sequencing and annotation.</title>
        <authorList>
            <consortium name="The Broad Institute Genomics Platform"/>
            <consortium name="The Broad Institute Genome Sequencing Center for Infectious Disease"/>
            <person name="Wu L."/>
            <person name="Ma J."/>
        </authorList>
    </citation>
    <scope>NUCLEOTIDE SEQUENCE [LARGE SCALE GENOMIC DNA]</scope>
    <source>
        <strain evidence="3">KCTC 52925</strain>
    </source>
</reference>
<dbReference type="Proteomes" id="UP001597438">
    <property type="component" value="Unassembled WGS sequence"/>
</dbReference>
<evidence type="ECO:0000256" key="1">
    <source>
        <dbReference type="SAM" id="SignalP"/>
    </source>
</evidence>
<organism evidence="2 3">
    <name type="scientific">Christiangramia antarctica</name>
    <dbReference type="NCBI Taxonomy" id="2058158"/>
    <lineage>
        <taxon>Bacteria</taxon>
        <taxon>Pseudomonadati</taxon>
        <taxon>Bacteroidota</taxon>
        <taxon>Flavobacteriia</taxon>
        <taxon>Flavobacteriales</taxon>
        <taxon>Flavobacteriaceae</taxon>
        <taxon>Christiangramia</taxon>
    </lineage>
</organism>
<dbReference type="RefSeq" id="WP_251739634.1">
    <property type="nucleotide sequence ID" value="NZ_JBHUOJ010000004.1"/>
</dbReference>
<proteinExistence type="predicted"/>
<sequence length="115" mass="13155">MKKFQYVLNIGLLLVFLSTTATNSFSYFPNFDHPAEKGEVLKSKDLSKTIFSEEVEEVYIPSNSENEDEFKLEFSASNSTAFCVHHSKVVAQAPPRCLDLKSILKVQIFPFHSFW</sequence>
<gene>
    <name evidence="2" type="ORF">ACFSYS_01715</name>
</gene>
<comment type="caution">
    <text evidence="2">The sequence shown here is derived from an EMBL/GenBank/DDBJ whole genome shotgun (WGS) entry which is preliminary data.</text>
</comment>